<dbReference type="Pfam" id="PF00795">
    <property type="entry name" value="CN_hydrolase"/>
    <property type="match status" value="1"/>
</dbReference>
<gene>
    <name evidence="3" type="ORF">SAMN05444126_11374</name>
</gene>
<dbReference type="Proteomes" id="UP000199318">
    <property type="component" value="Unassembled WGS sequence"/>
</dbReference>
<evidence type="ECO:0000313" key="4">
    <source>
        <dbReference type="Proteomes" id="UP000199318"/>
    </source>
</evidence>
<proteinExistence type="inferred from homology"/>
<evidence type="ECO:0000256" key="1">
    <source>
        <dbReference type="ARBA" id="ARBA00010613"/>
    </source>
</evidence>
<dbReference type="PROSITE" id="PS50263">
    <property type="entry name" value="CN_HYDROLASE"/>
    <property type="match status" value="1"/>
</dbReference>
<evidence type="ECO:0000313" key="3">
    <source>
        <dbReference type="EMBL" id="SES06668.1"/>
    </source>
</evidence>
<dbReference type="CDD" id="cd07583">
    <property type="entry name" value="nitrilase_5"/>
    <property type="match status" value="1"/>
</dbReference>
<comment type="caution">
    <text evidence="3">The sequence shown here is derived from an EMBL/GenBank/DDBJ whole genome shotgun (WGS) entry which is preliminary data.</text>
</comment>
<dbReference type="AlphaFoldDB" id="A0A1H9UBN4"/>
<sequence>MHTKIFQMDIIPGDPEANRKRVRNWFETEANQKAPPVDLVVLPEMWTTAYTLPELNAIAEPAEENESTKLLQELAVAYNTNIIGGSIAVKKSDKVFNRALVINRQGELIYTYDKLHLVPMLNEPAYLSPGEKSVETFELDGIKMGIIICFDLRFPEIIRSLALQGAKALIIPAEWPASRTLHWDVLSRARAIENQMYVITSNRIGSYDGTGFAGRSMIINPWGDVLAEGSTDQEEVLAEVLDLNYVAEVREQVPALKSRVPEYYSSNEGGFAK</sequence>
<dbReference type="Gene3D" id="3.60.110.10">
    <property type="entry name" value="Carbon-nitrogen hydrolase"/>
    <property type="match status" value="1"/>
</dbReference>
<name>A0A1H9UBN4_9BACI</name>
<dbReference type="STRING" id="1464123.SAMN05444126_11374"/>
<dbReference type="PANTHER" id="PTHR23088">
    <property type="entry name" value="NITRILASE-RELATED"/>
    <property type="match status" value="1"/>
</dbReference>
<keyword evidence="4" id="KW-1185">Reference proteome</keyword>
<dbReference type="EMBL" id="FOGV01000013">
    <property type="protein sequence ID" value="SES06668.1"/>
    <property type="molecule type" value="Genomic_DNA"/>
</dbReference>
<dbReference type="InterPro" id="IPR036526">
    <property type="entry name" value="C-N_Hydrolase_sf"/>
</dbReference>
<evidence type="ECO:0000259" key="2">
    <source>
        <dbReference type="PROSITE" id="PS50263"/>
    </source>
</evidence>
<protein>
    <submittedName>
        <fullName evidence="3">Predicted amidohydrolase</fullName>
    </submittedName>
</protein>
<dbReference type="OrthoDB" id="9811121at2"/>
<accession>A0A1H9UBN4</accession>
<dbReference type="SUPFAM" id="SSF56317">
    <property type="entry name" value="Carbon-nitrogen hydrolase"/>
    <property type="match status" value="1"/>
</dbReference>
<dbReference type="RefSeq" id="WP_093073031.1">
    <property type="nucleotide sequence ID" value="NZ_FOGV01000013.1"/>
</dbReference>
<reference evidence="4" key="1">
    <citation type="submission" date="2016-10" db="EMBL/GenBank/DDBJ databases">
        <authorList>
            <person name="de Groot N.N."/>
        </authorList>
    </citation>
    <scope>NUCLEOTIDE SEQUENCE [LARGE SCALE GENOMIC DNA]</scope>
    <source>
        <strain evidence="4">10nlg</strain>
    </source>
</reference>
<feature type="domain" description="CN hydrolase" evidence="2">
    <location>
        <begin position="1"/>
        <end position="243"/>
    </location>
</feature>
<organism evidence="3 4">
    <name type="scientific">Salisediminibacterium halotolerans</name>
    <dbReference type="NCBI Taxonomy" id="517425"/>
    <lineage>
        <taxon>Bacteria</taxon>
        <taxon>Bacillati</taxon>
        <taxon>Bacillota</taxon>
        <taxon>Bacilli</taxon>
        <taxon>Bacillales</taxon>
        <taxon>Bacillaceae</taxon>
        <taxon>Salisediminibacterium</taxon>
    </lineage>
</organism>
<comment type="similarity">
    <text evidence="1">Belongs to the carbon-nitrogen hydrolase superfamily. NIT1/NIT2 family.</text>
</comment>
<dbReference type="InterPro" id="IPR003010">
    <property type="entry name" value="C-N_Hydrolase"/>
</dbReference>
<dbReference type="PANTHER" id="PTHR23088:SF27">
    <property type="entry name" value="DEAMINATED GLUTATHIONE AMIDASE"/>
    <property type="match status" value="1"/>
</dbReference>